<dbReference type="EMBL" id="PQFZ01000007">
    <property type="protein sequence ID" value="POR51276.1"/>
    <property type="molecule type" value="Genomic_DNA"/>
</dbReference>
<dbReference type="GO" id="GO:0016020">
    <property type="term" value="C:membrane"/>
    <property type="evidence" value="ECO:0007669"/>
    <property type="project" value="UniProtKB-SubCell"/>
</dbReference>
<feature type="transmembrane region" description="Helical" evidence="5">
    <location>
        <begin position="46"/>
        <end position="66"/>
    </location>
</feature>
<comment type="subcellular location">
    <subcellularLocation>
        <location evidence="1">Membrane</location>
        <topology evidence="1">Multi-pass membrane protein</topology>
    </subcellularLocation>
</comment>
<evidence type="ECO:0000256" key="3">
    <source>
        <dbReference type="ARBA" id="ARBA00022989"/>
    </source>
</evidence>
<dbReference type="Pfam" id="PF00892">
    <property type="entry name" value="EamA"/>
    <property type="match status" value="2"/>
</dbReference>
<feature type="transmembrane region" description="Helical" evidence="5">
    <location>
        <begin position="78"/>
        <end position="99"/>
    </location>
</feature>
<feature type="transmembrane region" description="Helical" evidence="5">
    <location>
        <begin position="225"/>
        <end position="245"/>
    </location>
</feature>
<evidence type="ECO:0000256" key="2">
    <source>
        <dbReference type="ARBA" id="ARBA00022692"/>
    </source>
</evidence>
<protein>
    <submittedName>
        <fullName evidence="7">Threonine/homoserine efflux transporter RhtA</fullName>
    </submittedName>
</protein>
<name>A0A2S4M959_9HYPH</name>
<feature type="transmembrane region" description="Helical" evidence="5">
    <location>
        <begin position="138"/>
        <end position="157"/>
    </location>
</feature>
<proteinExistence type="predicted"/>
<reference evidence="7 8" key="1">
    <citation type="submission" date="2018-01" db="EMBL/GenBank/DDBJ databases">
        <title>Genomic Encyclopedia of Type Strains, Phase III (KMG-III): the genomes of soil and plant-associated and newly described type strains.</title>
        <authorList>
            <person name="Whitman W."/>
        </authorList>
    </citation>
    <scope>NUCLEOTIDE SEQUENCE [LARGE SCALE GENOMIC DNA]</scope>
    <source>
        <strain evidence="7 8">1131</strain>
    </source>
</reference>
<dbReference type="SUPFAM" id="SSF103481">
    <property type="entry name" value="Multidrug resistance efflux transporter EmrE"/>
    <property type="match status" value="2"/>
</dbReference>
<feature type="transmembrane region" description="Helical" evidence="5">
    <location>
        <begin position="163"/>
        <end position="183"/>
    </location>
</feature>
<gene>
    <name evidence="7" type="ORF">CYD53_10759</name>
</gene>
<organism evidence="7 8">
    <name type="scientific">Bosea psychrotolerans</name>
    <dbReference type="NCBI Taxonomy" id="1871628"/>
    <lineage>
        <taxon>Bacteria</taxon>
        <taxon>Pseudomonadati</taxon>
        <taxon>Pseudomonadota</taxon>
        <taxon>Alphaproteobacteria</taxon>
        <taxon>Hyphomicrobiales</taxon>
        <taxon>Boseaceae</taxon>
        <taxon>Bosea</taxon>
    </lineage>
</organism>
<feature type="domain" description="EamA" evidence="6">
    <location>
        <begin position="167"/>
        <end position="298"/>
    </location>
</feature>
<evidence type="ECO:0000256" key="1">
    <source>
        <dbReference type="ARBA" id="ARBA00004141"/>
    </source>
</evidence>
<feature type="transmembrane region" description="Helical" evidence="5">
    <location>
        <begin position="105"/>
        <end position="126"/>
    </location>
</feature>
<dbReference type="PANTHER" id="PTHR32322:SF9">
    <property type="entry name" value="AMINO-ACID METABOLITE EFFLUX PUMP-RELATED"/>
    <property type="match status" value="1"/>
</dbReference>
<keyword evidence="3 5" id="KW-1133">Transmembrane helix</keyword>
<feature type="domain" description="EamA" evidence="6">
    <location>
        <begin position="20"/>
        <end position="151"/>
    </location>
</feature>
<dbReference type="InterPro" id="IPR000620">
    <property type="entry name" value="EamA_dom"/>
</dbReference>
<feature type="transmembrane region" description="Helical" evidence="5">
    <location>
        <begin position="252"/>
        <end position="275"/>
    </location>
</feature>
<comment type="caution">
    <text evidence="7">The sequence shown here is derived from an EMBL/GenBank/DDBJ whole genome shotgun (WGS) entry which is preliminary data.</text>
</comment>
<evidence type="ECO:0000313" key="8">
    <source>
        <dbReference type="Proteomes" id="UP000236919"/>
    </source>
</evidence>
<feature type="transmembrane region" description="Helical" evidence="5">
    <location>
        <begin position="192"/>
        <end position="213"/>
    </location>
</feature>
<dbReference type="Proteomes" id="UP000236919">
    <property type="component" value="Unassembled WGS sequence"/>
</dbReference>
<keyword evidence="2 5" id="KW-0812">Transmembrane</keyword>
<feature type="transmembrane region" description="Helical" evidence="5">
    <location>
        <begin position="281"/>
        <end position="299"/>
    </location>
</feature>
<dbReference type="InterPro" id="IPR050638">
    <property type="entry name" value="AA-Vitamin_Transporters"/>
</dbReference>
<dbReference type="PANTHER" id="PTHR32322">
    <property type="entry name" value="INNER MEMBRANE TRANSPORTER"/>
    <property type="match status" value="1"/>
</dbReference>
<accession>A0A2S4M959</accession>
<dbReference type="AlphaFoldDB" id="A0A2S4M959"/>
<keyword evidence="8" id="KW-1185">Reference proteome</keyword>
<evidence type="ECO:0000259" key="6">
    <source>
        <dbReference type="Pfam" id="PF00892"/>
    </source>
</evidence>
<evidence type="ECO:0000256" key="5">
    <source>
        <dbReference type="SAM" id="Phobius"/>
    </source>
</evidence>
<evidence type="ECO:0000313" key="7">
    <source>
        <dbReference type="EMBL" id="POR51276.1"/>
    </source>
</evidence>
<dbReference type="OrthoDB" id="9810556at2"/>
<dbReference type="RefSeq" id="WP_103718675.1">
    <property type="nucleotide sequence ID" value="NZ_PQFZ01000007.1"/>
</dbReference>
<dbReference type="InterPro" id="IPR037185">
    <property type="entry name" value="EmrE-like"/>
</dbReference>
<sequence>MTTQALTTPAAEANRATELALLLVLATLWGGSYSFIKIGVETIPPLTLIAARTLIAGAILLVIIRWRGVTLPRDIASWRRFLVQACLNSVVPFTLIAWAERSVDAGLASILNGTTPVFVFLIGLALAPGKRPDARKALGVLAGVAGISLIVGVQAFAGLGSAVVPQLAIVLATVCYACAALFGRNFGGMDPLLPAAGSMLMGAAVLLPFALVIDRPWTLAPSRDSLMALLALAVFSTALAFAIYFRLIRTLGAVGTTAVSYLRVPIGVAIGILFLGESLSPTAWAGLALVVLGVAAMTLPERKPAARA</sequence>
<evidence type="ECO:0000256" key="4">
    <source>
        <dbReference type="ARBA" id="ARBA00023136"/>
    </source>
</evidence>
<keyword evidence="4 5" id="KW-0472">Membrane</keyword>
<feature type="transmembrane region" description="Helical" evidence="5">
    <location>
        <begin position="20"/>
        <end position="40"/>
    </location>
</feature>